<keyword evidence="3" id="KW-1185">Reference proteome</keyword>
<dbReference type="EMBL" id="CM001436">
    <property type="protein sequence ID" value="EHQ36099.1"/>
    <property type="molecule type" value="Genomic_DNA"/>
</dbReference>
<dbReference type="STRING" id="937775.Metlim_2013"/>
<dbReference type="Pfam" id="PF00583">
    <property type="entry name" value="Acetyltransf_1"/>
    <property type="match status" value="1"/>
</dbReference>
<protein>
    <submittedName>
        <fullName evidence="2">GCN5-related N-acetyltransferase</fullName>
    </submittedName>
</protein>
<accession>H1YZJ0</accession>
<dbReference type="InterPro" id="IPR000182">
    <property type="entry name" value="GNAT_dom"/>
</dbReference>
<dbReference type="GO" id="GO:0016747">
    <property type="term" value="F:acyltransferase activity, transferring groups other than amino-acyl groups"/>
    <property type="evidence" value="ECO:0007669"/>
    <property type="project" value="InterPro"/>
</dbReference>
<dbReference type="HOGENOM" id="CLU_111442_0_0_2"/>
<sequence length="161" mass="18017">MTGDTGRRAGSGYTGVVPVVRELKASEFSKANDVWVDYHNTTGDPKTDRIFGAFLGADLVSLARCRRHSDGYEVDGVYTPEDYRGRGYARLVLNALIEACHNDGLYMYAVSHLTEFYGQYGFYEISEKELPEGVRERYMWAVGNLGGVGVVPMLRTHTNYI</sequence>
<dbReference type="RefSeq" id="WP_004078315.1">
    <property type="nucleotide sequence ID" value="NZ_CM001436.1"/>
</dbReference>
<name>H1YZJ0_9EURY</name>
<dbReference type="InParanoid" id="H1YZJ0"/>
<dbReference type="Proteomes" id="UP000005741">
    <property type="component" value="Chromosome"/>
</dbReference>
<organism evidence="2 3">
    <name type="scientific">Methanoplanus limicola DSM 2279</name>
    <dbReference type="NCBI Taxonomy" id="937775"/>
    <lineage>
        <taxon>Archaea</taxon>
        <taxon>Methanobacteriati</taxon>
        <taxon>Methanobacteriota</taxon>
        <taxon>Stenosarchaea group</taxon>
        <taxon>Methanomicrobia</taxon>
        <taxon>Methanomicrobiales</taxon>
        <taxon>Methanomicrobiaceae</taxon>
        <taxon>Methanoplanus</taxon>
    </lineage>
</organism>
<proteinExistence type="predicted"/>
<evidence type="ECO:0000313" key="2">
    <source>
        <dbReference type="EMBL" id="EHQ36099.1"/>
    </source>
</evidence>
<dbReference type="Gene3D" id="3.40.630.30">
    <property type="match status" value="1"/>
</dbReference>
<dbReference type="CDD" id="cd04301">
    <property type="entry name" value="NAT_SF"/>
    <property type="match status" value="1"/>
</dbReference>
<feature type="domain" description="N-acetyltransferase" evidence="1">
    <location>
        <begin position="4"/>
        <end position="141"/>
    </location>
</feature>
<evidence type="ECO:0000259" key="1">
    <source>
        <dbReference type="PROSITE" id="PS51186"/>
    </source>
</evidence>
<dbReference type="PROSITE" id="PS51186">
    <property type="entry name" value="GNAT"/>
    <property type="match status" value="1"/>
</dbReference>
<gene>
    <name evidence="2" type="ORF">Metlim_2013</name>
</gene>
<dbReference type="InterPro" id="IPR016181">
    <property type="entry name" value="Acyl_CoA_acyltransferase"/>
</dbReference>
<reference evidence="2 3" key="1">
    <citation type="submission" date="2011-10" db="EMBL/GenBank/DDBJ databases">
        <title>The Improved High-Quality Draft genome of Methanoplanus limicola DSM 2279.</title>
        <authorList>
            <consortium name="US DOE Joint Genome Institute (JGI-PGF)"/>
            <person name="Lucas S."/>
            <person name="Copeland A."/>
            <person name="Lapidus A."/>
            <person name="Glavina del Rio T."/>
            <person name="Dalin E."/>
            <person name="Tice H."/>
            <person name="Bruce D."/>
            <person name="Goodwin L."/>
            <person name="Pitluck S."/>
            <person name="Peters L."/>
            <person name="Mikhailova N."/>
            <person name="Lu M."/>
            <person name="Kyrpides N."/>
            <person name="Mavromatis K."/>
            <person name="Ivanova N."/>
            <person name="Markowitz V."/>
            <person name="Cheng J.-F."/>
            <person name="Hugenholtz P."/>
            <person name="Woyke T."/>
            <person name="Wu D."/>
            <person name="Wirth R."/>
            <person name="Brambilla E.-M."/>
            <person name="Klenk H.-P."/>
            <person name="Eisen J.A."/>
        </authorList>
    </citation>
    <scope>NUCLEOTIDE SEQUENCE [LARGE SCALE GENOMIC DNA]</scope>
    <source>
        <strain evidence="2 3">DSM 2279</strain>
    </source>
</reference>
<dbReference type="AlphaFoldDB" id="H1YZJ0"/>
<dbReference type="SUPFAM" id="SSF55729">
    <property type="entry name" value="Acyl-CoA N-acyltransferases (Nat)"/>
    <property type="match status" value="1"/>
</dbReference>
<evidence type="ECO:0000313" key="3">
    <source>
        <dbReference type="Proteomes" id="UP000005741"/>
    </source>
</evidence>
<keyword evidence="2" id="KW-0808">Transferase</keyword>